<keyword evidence="2" id="KW-1185">Reference proteome</keyword>
<organism evidence="1 2">
    <name type="scientific">Solanum commersonii</name>
    <name type="common">Commerson's wild potato</name>
    <name type="synonym">Commerson's nightshade</name>
    <dbReference type="NCBI Taxonomy" id="4109"/>
    <lineage>
        <taxon>Eukaryota</taxon>
        <taxon>Viridiplantae</taxon>
        <taxon>Streptophyta</taxon>
        <taxon>Embryophyta</taxon>
        <taxon>Tracheophyta</taxon>
        <taxon>Spermatophyta</taxon>
        <taxon>Magnoliopsida</taxon>
        <taxon>eudicotyledons</taxon>
        <taxon>Gunneridae</taxon>
        <taxon>Pentapetalae</taxon>
        <taxon>asterids</taxon>
        <taxon>lamiids</taxon>
        <taxon>Solanales</taxon>
        <taxon>Solanaceae</taxon>
        <taxon>Solanoideae</taxon>
        <taxon>Solaneae</taxon>
        <taxon>Solanum</taxon>
    </lineage>
</organism>
<dbReference type="OrthoDB" id="1316022at2759"/>
<protein>
    <submittedName>
        <fullName evidence="1">Uncharacterized protein</fullName>
    </submittedName>
</protein>
<comment type="caution">
    <text evidence="1">The sequence shown here is derived from an EMBL/GenBank/DDBJ whole genome shotgun (WGS) entry which is preliminary data.</text>
</comment>
<evidence type="ECO:0000313" key="2">
    <source>
        <dbReference type="Proteomes" id="UP000824120"/>
    </source>
</evidence>
<proteinExistence type="predicted"/>
<dbReference type="AlphaFoldDB" id="A0A9J5Z4Y2"/>
<dbReference type="Proteomes" id="UP000824120">
    <property type="component" value="Chromosome 5"/>
</dbReference>
<accession>A0A9J5Z4Y2</accession>
<reference evidence="1 2" key="1">
    <citation type="submission" date="2020-09" db="EMBL/GenBank/DDBJ databases">
        <title>De no assembly of potato wild relative species, Solanum commersonii.</title>
        <authorList>
            <person name="Cho K."/>
        </authorList>
    </citation>
    <scope>NUCLEOTIDE SEQUENCE [LARGE SCALE GENOMIC DNA]</scope>
    <source>
        <strain evidence="1">LZ3.2</strain>
        <tissue evidence="1">Leaf</tissue>
    </source>
</reference>
<evidence type="ECO:0000313" key="1">
    <source>
        <dbReference type="EMBL" id="KAG5606943.1"/>
    </source>
</evidence>
<gene>
    <name evidence="1" type="ORF">H5410_028435</name>
</gene>
<sequence>MSPSPSSSKKILDSLNEIDPMAFYTSSDAPSPFKMLTISLVNIGEISPPNPHSPLDLNNQAPEPGPCSAMLSDHLLEGDLLENKLSESNILAASGSLVGSEDDHRESKQSIVNNLHLQKVPGGRVFDPDIITKHLMDSLHDLMKIQSWTHLFQTKSPALHEEEVCEFYYNIEFEEDGSINTRVGDKSLHLTEELLGQILGVPREGTRSVIGKIYTLEFVKEFSKIPNT</sequence>
<name>A0A9J5Z4Y2_SOLCO</name>
<dbReference type="EMBL" id="JACXVP010000005">
    <property type="protein sequence ID" value="KAG5606943.1"/>
    <property type="molecule type" value="Genomic_DNA"/>
</dbReference>